<dbReference type="PROSITE" id="PS50082">
    <property type="entry name" value="WD_REPEATS_2"/>
    <property type="match status" value="1"/>
</dbReference>
<accession>A0A833QVD8</accession>
<reference evidence="10" key="1">
    <citation type="submission" date="2020-01" db="EMBL/GenBank/DDBJ databases">
        <title>Genome sequence of Kobresia littledalei, the first chromosome-level genome in the family Cyperaceae.</title>
        <authorList>
            <person name="Qu G."/>
        </authorList>
    </citation>
    <scope>NUCLEOTIDE SEQUENCE</scope>
    <source>
        <strain evidence="10">C.B.Clarke</strain>
        <tissue evidence="10">Leaf</tissue>
    </source>
</reference>
<evidence type="ECO:0000256" key="7">
    <source>
        <dbReference type="ARBA" id="ARBA00023125"/>
    </source>
</evidence>
<dbReference type="PANTHER" id="PTHR14773:SF0">
    <property type="entry name" value="WD REPEAT-CONTAINING PROTEIN 76"/>
    <property type="match status" value="1"/>
</dbReference>
<keyword evidence="7" id="KW-0238">DNA-binding</keyword>
<keyword evidence="11" id="KW-1185">Reference proteome</keyword>
<evidence type="ECO:0000256" key="9">
    <source>
        <dbReference type="SAM" id="MobiDB-lite"/>
    </source>
</evidence>
<keyword evidence="6" id="KW-0227">DNA damage</keyword>
<feature type="region of interest" description="Disordered" evidence="9">
    <location>
        <begin position="43"/>
        <end position="96"/>
    </location>
</feature>
<feature type="compositionally biased region" description="Low complexity" evidence="9">
    <location>
        <begin position="81"/>
        <end position="96"/>
    </location>
</feature>
<gene>
    <name evidence="10" type="ORF">FCM35_KLT08944</name>
</gene>
<comment type="caution">
    <text evidence="10">The sequence shown here is derived from an EMBL/GenBank/DDBJ whole genome shotgun (WGS) entry which is preliminary data.</text>
</comment>
<keyword evidence="4 8" id="KW-0853">WD repeat</keyword>
<protein>
    <recommendedName>
        <fullName evidence="3">WD repeat-containing protein 76</fullName>
    </recommendedName>
</protein>
<dbReference type="InterPro" id="IPR036322">
    <property type="entry name" value="WD40_repeat_dom_sf"/>
</dbReference>
<keyword evidence="5" id="KW-0677">Repeat</keyword>
<evidence type="ECO:0000256" key="1">
    <source>
        <dbReference type="ARBA" id="ARBA00002530"/>
    </source>
</evidence>
<proteinExistence type="inferred from homology"/>
<dbReference type="PROSITE" id="PS00678">
    <property type="entry name" value="WD_REPEATS_1"/>
    <property type="match status" value="1"/>
</dbReference>
<dbReference type="EMBL" id="SWLB01000019">
    <property type="protein sequence ID" value="KAF3325864.1"/>
    <property type="molecule type" value="Genomic_DNA"/>
</dbReference>
<dbReference type="Gene3D" id="2.130.10.10">
    <property type="entry name" value="YVTN repeat-like/Quinoprotein amine dehydrogenase"/>
    <property type="match status" value="1"/>
</dbReference>
<dbReference type="Pfam" id="PF00400">
    <property type="entry name" value="WD40"/>
    <property type="match status" value="2"/>
</dbReference>
<dbReference type="OrthoDB" id="766928at2759"/>
<dbReference type="FunFam" id="2.130.10.10:FF:000180">
    <property type="entry name" value="WD repeat-containing protein 76"/>
    <property type="match status" value="1"/>
</dbReference>
<comment type="similarity">
    <text evidence="2">Belongs to the WD repeat DDB2/WDR76 family.</text>
</comment>
<dbReference type="Proteomes" id="UP000623129">
    <property type="component" value="Unassembled WGS sequence"/>
</dbReference>
<dbReference type="InterPro" id="IPR050853">
    <property type="entry name" value="WD_repeat_DNA-damage-binding"/>
</dbReference>
<dbReference type="AlphaFoldDB" id="A0A833QVD8"/>
<comment type="function">
    <text evidence="1">Specifically binds 5-hydroxymethylcytosine (5hmC), suggesting that it acts as a specific reader of 5hmC.</text>
</comment>
<evidence type="ECO:0000256" key="3">
    <source>
        <dbReference type="ARBA" id="ARBA00021234"/>
    </source>
</evidence>
<dbReference type="GO" id="GO:0003677">
    <property type="term" value="F:DNA binding"/>
    <property type="evidence" value="ECO:0007669"/>
    <property type="project" value="UniProtKB-KW"/>
</dbReference>
<evidence type="ECO:0000256" key="6">
    <source>
        <dbReference type="ARBA" id="ARBA00022763"/>
    </source>
</evidence>
<evidence type="ECO:0000256" key="8">
    <source>
        <dbReference type="PROSITE-ProRule" id="PRU00221"/>
    </source>
</evidence>
<evidence type="ECO:0000313" key="10">
    <source>
        <dbReference type="EMBL" id="KAF3325864.1"/>
    </source>
</evidence>
<sequence>MAPPKKTKAMGLDYEQQRQENINRNREMIASILHQKFQLASLLSPPKANKNPINKRTKKPNPSLTTLRRSLRSRGLPPPDSTSTSTRTSPSFPRVPTGQFSFTDAFVDSGSYRPLVEATCLAGERTELRNIKKEVDLSLDARVELGLKEENVRKVVVERITIVSFLPVLSRSIVISGNKQGYLGIWDADRNREDGEGVSDGLFKFFPHRSPVSGISVHPSSVRKIYSSCYDGDLCLVDMEKEMFEIIHSSDDSIFSLSQSPHDHNSLFLGERGKVKSFDERAGKIIYEWELHEQRVNTIDFHPENSNLIATSSSDSFVRIWDLRCIDKDKPKSIREISHNRAVHSAYFSPTGNGIVSTSLDDTVRIQSGPQFEYSSIIEHNNQTGRWLSKFRAIWGWNDSYIFIGNMQRAVDVISIEDNITTPLRSEYMTNIPCRFATHPYKEGHLACAGGGKLYLWTKM</sequence>
<name>A0A833QVD8_9POAL</name>
<dbReference type="InterPro" id="IPR019775">
    <property type="entry name" value="WD40_repeat_CS"/>
</dbReference>
<evidence type="ECO:0000256" key="4">
    <source>
        <dbReference type="ARBA" id="ARBA00022574"/>
    </source>
</evidence>
<dbReference type="InterPro" id="IPR015943">
    <property type="entry name" value="WD40/YVTN_repeat-like_dom_sf"/>
</dbReference>
<dbReference type="GO" id="GO:2000001">
    <property type="term" value="P:regulation of DNA damage checkpoint"/>
    <property type="evidence" value="ECO:0007669"/>
    <property type="project" value="TreeGrafter"/>
</dbReference>
<dbReference type="PROSITE" id="PS50294">
    <property type="entry name" value="WD_REPEATS_REGION"/>
    <property type="match status" value="1"/>
</dbReference>
<feature type="repeat" description="WD" evidence="8">
    <location>
        <begin position="289"/>
        <end position="324"/>
    </location>
</feature>
<evidence type="ECO:0000256" key="2">
    <source>
        <dbReference type="ARBA" id="ARBA00005434"/>
    </source>
</evidence>
<dbReference type="InterPro" id="IPR001680">
    <property type="entry name" value="WD40_rpt"/>
</dbReference>
<dbReference type="SMART" id="SM00320">
    <property type="entry name" value="WD40"/>
    <property type="match status" value="4"/>
</dbReference>
<organism evidence="10 11">
    <name type="scientific">Carex littledalei</name>
    <dbReference type="NCBI Taxonomy" id="544730"/>
    <lineage>
        <taxon>Eukaryota</taxon>
        <taxon>Viridiplantae</taxon>
        <taxon>Streptophyta</taxon>
        <taxon>Embryophyta</taxon>
        <taxon>Tracheophyta</taxon>
        <taxon>Spermatophyta</taxon>
        <taxon>Magnoliopsida</taxon>
        <taxon>Liliopsida</taxon>
        <taxon>Poales</taxon>
        <taxon>Cyperaceae</taxon>
        <taxon>Cyperoideae</taxon>
        <taxon>Cariceae</taxon>
        <taxon>Carex</taxon>
        <taxon>Carex subgen. Euthyceras</taxon>
    </lineage>
</organism>
<dbReference type="GO" id="GO:0006974">
    <property type="term" value="P:DNA damage response"/>
    <property type="evidence" value="ECO:0007669"/>
    <property type="project" value="UniProtKB-KW"/>
</dbReference>
<evidence type="ECO:0000313" key="11">
    <source>
        <dbReference type="Proteomes" id="UP000623129"/>
    </source>
</evidence>
<dbReference type="PANTHER" id="PTHR14773">
    <property type="entry name" value="WD REPEAT-CONTAINING PROTEIN 76"/>
    <property type="match status" value="1"/>
</dbReference>
<evidence type="ECO:0000256" key="5">
    <source>
        <dbReference type="ARBA" id="ARBA00022737"/>
    </source>
</evidence>
<dbReference type="SUPFAM" id="SSF50978">
    <property type="entry name" value="WD40 repeat-like"/>
    <property type="match status" value="1"/>
</dbReference>
<dbReference type="GO" id="GO:0005634">
    <property type="term" value="C:nucleus"/>
    <property type="evidence" value="ECO:0007669"/>
    <property type="project" value="TreeGrafter"/>
</dbReference>